<protein>
    <submittedName>
        <fullName evidence="1">Uncharacterized protein</fullName>
    </submittedName>
</protein>
<name>A0A644Z4E8_9ZZZZ</name>
<organism evidence="1">
    <name type="scientific">bioreactor metagenome</name>
    <dbReference type="NCBI Taxonomy" id="1076179"/>
    <lineage>
        <taxon>unclassified sequences</taxon>
        <taxon>metagenomes</taxon>
        <taxon>ecological metagenomes</taxon>
    </lineage>
</organism>
<evidence type="ECO:0000313" key="1">
    <source>
        <dbReference type="EMBL" id="MPM35736.1"/>
    </source>
</evidence>
<reference evidence="1" key="1">
    <citation type="submission" date="2019-08" db="EMBL/GenBank/DDBJ databases">
        <authorList>
            <person name="Kucharzyk K."/>
            <person name="Murdoch R.W."/>
            <person name="Higgins S."/>
            <person name="Loffler F."/>
        </authorList>
    </citation>
    <scope>NUCLEOTIDE SEQUENCE</scope>
</reference>
<gene>
    <name evidence="1" type="ORF">SDC9_82329</name>
</gene>
<accession>A0A644Z4E8</accession>
<dbReference type="EMBL" id="VSSQ01007381">
    <property type="protein sequence ID" value="MPM35736.1"/>
    <property type="molecule type" value="Genomic_DNA"/>
</dbReference>
<proteinExistence type="predicted"/>
<dbReference type="AlphaFoldDB" id="A0A644Z4E8"/>
<sequence length="41" mass="4729">MTITIRISPKKKLSFPETDQERIAAHTIRSKGFRMGKLGRK</sequence>
<comment type="caution">
    <text evidence="1">The sequence shown here is derived from an EMBL/GenBank/DDBJ whole genome shotgun (WGS) entry which is preliminary data.</text>
</comment>